<comment type="caution">
    <text evidence="3">The sequence shown here is derived from an EMBL/GenBank/DDBJ whole genome shotgun (WGS) entry which is preliminary data.</text>
</comment>
<evidence type="ECO:0000256" key="2">
    <source>
        <dbReference type="SAM" id="MobiDB-lite"/>
    </source>
</evidence>
<keyword evidence="4" id="KW-1185">Reference proteome</keyword>
<dbReference type="EMBL" id="MPUH01000069">
    <property type="protein sequence ID" value="OMJ92032.1"/>
    <property type="molecule type" value="Genomic_DNA"/>
</dbReference>
<reference evidence="3 4" key="1">
    <citation type="submission" date="2016-11" db="EMBL/GenBank/DDBJ databases">
        <title>The macronuclear genome of Stentor coeruleus: a giant cell with tiny introns.</title>
        <authorList>
            <person name="Slabodnick M."/>
            <person name="Ruby J.G."/>
            <person name="Reiff S.B."/>
            <person name="Swart E.C."/>
            <person name="Gosai S."/>
            <person name="Prabakaran S."/>
            <person name="Witkowska E."/>
            <person name="Larue G.E."/>
            <person name="Fisher S."/>
            <person name="Freeman R.M."/>
            <person name="Gunawardena J."/>
            <person name="Chu W."/>
            <person name="Stover N.A."/>
            <person name="Gregory B.D."/>
            <person name="Nowacki M."/>
            <person name="Derisi J."/>
            <person name="Roy S.W."/>
            <person name="Marshall W.F."/>
            <person name="Sood P."/>
        </authorList>
    </citation>
    <scope>NUCLEOTIDE SEQUENCE [LARGE SCALE GENOMIC DNA]</scope>
    <source>
        <strain evidence="3">WM001</strain>
    </source>
</reference>
<name>A0A1R2CSP6_9CILI</name>
<accession>A0A1R2CSP6</accession>
<sequence>MEQQAPKRISRESSLSNIDSDSISFDIPPQADKNPNKALNDPNADIELWEQDFSLNSELKFLQDKAKFFKIFAEELERKLKVPIPKDSIDSISQALLKLMHNKIECTIYDLKQLIDDSYKIIQNFEILKIKNSTLHIGNSAFTLSILDKDFYIGKKPEISKLFLPITETIKKSYDFPNSFIDMCKNYEHSMQKAYENSVYSNIANIVPTDSFKKSSFLQDLQLQSYRANTLEQRTLKKELEWGKNEIKVLKGQLKEKIHEVQIKDRDNKSEFFKLKEERARLLKEKERIEKNSEDLDDKRRKFMVWAEGLRKIVDKLSEKSEVANHSSYMSMNNSFTSVEQSFINEEDEQKSLEAELKDLESQLFIVSPDKKDSLQTRINRIKTRIQILRSEKLVNQSSRRTTKLKSAVSNMQNVMGIKYPLPHNPLSASHRSIIPSTPFTQTLSTVKRSAMTPVQFSIAPVHNRSTTYTPPSPINFPIPQGRSSALTPTTERLELHAHMKSDDFYNVDMKKNFETDEIIEKETKSLLLREVRLAGKEEELAKKEKWIRSNLEKCSNDKEYLEIVKNERMNLNRTKKELEAKGKALEGKCVEIEKVQTVVRRKSECLDRKTMEIDADRMRLDGEREDLIQKIEDIKRFVEENL</sequence>
<feature type="coiled-coil region" evidence="1">
    <location>
        <begin position="343"/>
        <end position="392"/>
    </location>
</feature>
<proteinExistence type="predicted"/>
<protein>
    <submittedName>
        <fullName evidence="3">Uncharacterized protein</fullName>
    </submittedName>
</protein>
<feature type="compositionally biased region" description="Low complexity" evidence="2">
    <location>
        <begin position="12"/>
        <end position="27"/>
    </location>
</feature>
<evidence type="ECO:0000313" key="3">
    <source>
        <dbReference type="EMBL" id="OMJ92032.1"/>
    </source>
</evidence>
<organism evidence="3 4">
    <name type="scientific">Stentor coeruleus</name>
    <dbReference type="NCBI Taxonomy" id="5963"/>
    <lineage>
        <taxon>Eukaryota</taxon>
        <taxon>Sar</taxon>
        <taxon>Alveolata</taxon>
        <taxon>Ciliophora</taxon>
        <taxon>Postciliodesmatophora</taxon>
        <taxon>Heterotrichea</taxon>
        <taxon>Heterotrichida</taxon>
        <taxon>Stentoridae</taxon>
        <taxon>Stentor</taxon>
    </lineage>
</organism>
<feature type="coiled-coil region" evidence="1">
    <location>
        <begin position="272"/>
        <end position="302"/>
    </location>
</feature>
<dbReference type="Proteomes" id="UP000187209">
    <property type="component" value="Unassembled WGS sequence"/>
</dbReference>
<gene>
    <name evidence="3" type="ORF">SteCoe_5234</name>
</gene>
<evidence type="ECO:0000256" key="1">
    <source>
        <dbReference type="SAM" id="Coils"/>
    </source>
</evidence>
<dbReference type="AlphaFoldDB" id="A0A1R2CSP6"/>
<feature type="coiled-coil region" evidence="1">
    <location>
        <begin position="562"/>
        <end position="596"/>
    </location>
</feature>
<evidence type="ECO:0000313" key="4">
    <source>
        <dbReference type="Proteomes" id="UP000187209"/>
    </source>
</evidence>
<keyword evidence="1" id="KW-0175">Coiled coil</keyword>
<feature type="region of interest" description="Disordered" evidence="2">
    <location>
        <begin position="1"/>
        <end position="39"/>
    </location>
</feature>